<gene>
    <name evidence="2" type="ORF">SS37A_29240</name>
</gene>
<sequence>MAGWSPEIANEFIRLAQAAGHSFTQMQLQKLVYIAHGWALAITGAPLTVDAPEAWEYGPVYRSLRSALRTYGASPITHEITNSQYFPAAFTDAPGAPARATLSGNERQIINRVFADYGRFHAFQLSALTHQPGTPWSDVYRNGLGKFEQIPNDLIRQHFVDLAIRRQPAAANH</sequence>
<dbReference type="RefSeq" id="WP_281928828.1">
    <property type="nucleotide sequence ID" value="NZ_AP027142.1"/>
</dbReference>
<dbReference type="EMBL" id="AP027142">
    <property type="protein sequence ID" value="BDV35395.1"/>
    <property type="molecule type" value="Genomic_DNA"/>
</dbReference>
<dbReference type="Pfam" id="PF13274">
    <property type="entry name" value="SocA_Panacea"/>
    <property type="match status" value="1"/>
</dbReference>
<dbReference type="InterPro" id="IPR025272">
    <property type="entry name" value="SocA_Panacea"/>
</dbReference>
<reference evidence="2 3" key="1">
    <citation type="journal article" date="2023" name="Int. J. Syst. Evol. Microbiol.">
        <title>Methylocystis iwaonis sp. nov., a type II methane-oxidizing bacterium from surface soil of a rice paddy field in Japan, and emended description of the genus Methylocystis (ex Whittenbury et al. 1970) Bowman et al. 1993.</title>
        <authorList>
            <person name="Kaise H."/>
            <person name="Sawadogo J.B."/>
            <person name="Alam M.S."/>
            <person name="Ueno C."/>
            <person name="Dianou D."/>
            <person name="Shinjo R."/>
            <person name="Asakawa S."/>
        </authorList>
    </citation>
    <scope>NUCLEOTIDE SEQUENCE [LARGE SCALE GENOMIC DNA]</scope>
    <source>
        <strain evidence="2 3">SS37A-Re</strain>
    </source>
</reference>
<feature type="domain" description="Antitoxin SocA-like Panacea" evidence="1">
    <location>
        <begin position="28"/>
        <end position="136"/>
    </location>
</feature>
<evidence type="ECO:0000313" key="2">
    <source>
        <dbReference type="EMBL" id="BDV35395.1"/>
    </source>
</evidence>
<organism evidence="2 3">
    <name type="scientific">Methylocystis iwaonis</name>
    <dbReference type="NCBI Taxonomy" id="2885079"/>
    <lineage>
        <taxon>Bacteria</taxon>
        <taxon>Pseudomonadati</taxon>
        <taxon>Pseudomonadota</taxon>
        <taxon>Alphaproteobacteria</taxon>
        <taxon>Hyphomicrobiales</taxon>
        <taxon>Methylocystaceae</taxon>
        <taxon>Methylocystis</taxon>
    </lineage>
</organism>
<dbReference type="Proteomes" id="UP001317629">
    <property type="component" value="Chromosome"/>
</dbReference>
<evidence type="ECO:0000259" key="1">
    <source>
        <dbReference type="Pfam" id="PF13274"/>
    </source>
</evidence>
<accession>A0ABN6VJ81</accession>
<protein>
    <recommendedName>
        <fullName evidence="1">Antitoxin SocA-like Panacea domain-containing protein</fullName>
    </recommendedName>
</protein>
<name>A0ABN6VJ81_9HYPH</name>
<proteinExistence type="predicted"/>
<keyword evidence="3" id="KW-1185">Reference proteome</keyword>
<evidence type="ECO:0000313" key="3">
    <source>
        <dbReference type="Proteomes" id="UP001317629"/>
    </source>
</evidence>